<dbReference type="GeneID" id="101263906"/>
<dbReference type="FunFam" id="1.10.10.10:FF:000322">
    <property type="entry name" value="Probable disease resistance protein At1g63360"/>
    <property type="match status" value="1"/>
</dbReference>
<dbReference type="PaxDb" id="4081-Solyc05g009760.1.1"/>
<dbReference type="InterPro" id="IPR032675">
    <property type="entry name" value="LRR_dom_sf"/>
</dbReference>
<comment type="similarity">
    <text evidence="2">Belongs to the disease resistance NB-LRR family.</text>
</comment>
<evidence type="ECO:0000256" key="6">
    <source>
        <dbReference type="ARBA" id="ARBA00022741"/>
    </source>
</evidence>
<dbReference type="PANTHER" id="PTHR23155">
    <property type="entry name" value="DISEASE RESISTANCE PROTEIN RP"/>
    <property type="match status" value="1"/>
</dbReference>
<dbReference type="PANTHER" id="PTHR23155:SF1228">
    <property type="entry name" value="NB-ARC DOMAIN CONTAINING PROTEIN, EXPRESSED"/>
    <property type="match status" value="1"/>
</dbReference>
<keyword evidence="15" id="KW-1185">Reference proteome</keyword>
<dbReference type="Gene3D" id="1.10.8.430">
    <property type="entry name" value="Helical domain of apoptotic protease-activating factors"/>
    <property type="match status" value="1"/>
</dbReference>
<feature type="signal peptide" evidence="11">
    <location>
        <begin position="1"/>
        <end position="15"/>
    </location>
</feature>
<dbReference type="RefSeq" id="XP_010320780.1">
    <property type="nucleotide sequence ID" value="XM_010322478.4"/>
</dbReference>
<dbReference type="Gene3D" id="1.10.10.10">
    <property type="entry name" value="Winged helix-like DNA-binding domain superfamily/Winged helix DNA-binding domain"/>
    <property type="match status" value="1"/>
</dbReference>
<feature type="chain" id="PRO_5018522584" evidence="11">
    <location>
        <begin position="16"/>
        <end position="721"/>
    </location>
</feature>
<dbReference type="GO" id="GO:0005524">
    <property type="term" value="F:ATP binding"/>
    <property type="evidence" value="ECO:0007669"/>
    <property type="project" value="UniProtKB-KW"/>
</dbReference>
<evidence type="ECO:0000256" key="10">
    <source>
        <dbReference type="ARBA" id="ARBA00023136"/>
    </source>
</evidence>
<dbReference type="Gene3D" id="3.40.50.300">
    <property type="entry name" value="P-loop containing nucleotide triphosphate hydrolases"/>
    <property type="match status" value="1"/>
</dbReference>
<sequence length="721" mass="83846">MLLLMKILFPSIVRGQANYNMENSEESCIEPYYPSIDEELVGFDEHAQNITDYLIRGTWDLDVVSIVGMAGLGKTALARKVYNSRSIIDRFDVRAWCSVSQTYNRRQLVLQILTQITGDHPSNYVNLDDPEDILRKCLNGKRYLVVLDNIWDGKAWDDFQSCFPDFNHGSRIMITTRDKAMASYVKGYSFPYSLPRLEDDQSWELLQKKVFGRGKSCPLELVNVGKLVAKACRGLPLLIIMIAEVLSREREGSSWLKVAYDISSHVPNKEIIMMTIQSSYDHLLDHLKPCLIYMGLFPKKYEIPVSDLLKWWIAEEFVHHIDTLKLEELSEICLHDLVGTNLVVVSKTRSNGKMKCCIVLDHVRDFCLRKITEEKFIVPYSYPDQPEEQRLCMYLNDRTMTSDFKESDPKEFIVHPKFSILDRKNPFRLLNNLKLVRVLHLLDIYLDNSLPTAFQSLDHLKYLAIFVKAFDLKWVSHLLHLQTLRVRSSYIMISSAIWKMSKLRHVDINEFPITVWEEEDDIVLDNLKTLGMCCMSVADMTRKFWDKFPNLEEVKLHINEFGDHVSDYPSSALMNLDTIILPSRLKCLSLSEMFLTHELVSSIAELRCLETLKLSEIYFAGSHWVLGAYTFEQLKFLKLHHVFMTKWSCIEESFPCLEYLVIKSCPKLEEIPEAFVYIPRLRLIKVINCSESVRDSAQRIKQDVEDIEGDERLQLHIPKNY</sequence>
<dbReference type="InterPro" id="IPR044974">
    <property type="entry name" value="Disease_R_plants"/>
</dbReference>
<evidence type="ECO:0000256" key="5">
    <source>
        <dbReference type="ARBA" id="ARBA00022737"/>
    </source>
</evidence>
<dbReference type="OrthoDB" id="1279999at2759"/>
<feature type="domain" description="Disease resistance protein winged helix" evidence="13">
    <location>
        <begin position="296"/>
        <end position="366"/>
    </location>
</feature>
<dbReference type="Gramene" id="Solyc05g009760.2.1">
    <property type="protein sequence ID" value="Solyc05g009760.2.1.1"/>
    <property type="gene ID" value="Solyc05g009760.2"/>
</dbReference>
<dbReference type="GO" id="GO:0098542">
    <property type="term" value="P:defense response to other organism"/>
    <property type="evidence" value="ECO:0000318"/>
    <property type="project" value="GO_Central"/>
</dbReference>
<gene>
    <name evidence="14" type="primary">LOC101263906</name>
</gene>
<dbReference type="GO" id="GO:0005886">
    <property type="term" value="C:plasma membrane"/>
    <property type="evidence" value="ECO:0007669"/>
    <property type="project" value="UniProtKB-SubCell"/>
</dbReference>
<keyword evidence="9" id="KW-0175">Coiled coil</keyword>
<keyword evidence="3" id="KW-1003">Cell membrane</keyword>
<name>A0A3Q7H765_SOLLC</name>
<dbReference type="InParanoid" id="A0A3Q7H765"/>
<proteinExistence type="inferred from homology"/>
<evidence type="ECO:0000313" key="14">
    <source>
        <dbReference type="EnsemblPlants" id="Solyc05g009760.2.1.1"/>
    </source>
</evidence>
<organism evidence="14">
    <name type="scientific">Solanum lycopersicum</name>
    <name type="common">Tomato</name>
    <name type="synonym">Lycopersicon esculentum</name>
    <dbReference type="NCBI Taxonomy" id="4081"/>
    <lineage>
        <taxon>Eukaryota</taxon>
        <taxon>Viridiplantae</taxon>
        <taxon>Streptophyta</taxon>
        <taxon>Embryophyta</taxon>
        <taxon>Tracheophyta</taxon>
        <taxon>Spermatophyta</taxon>
        <taxon>Magnoliopsida</taxon>
        <taxon>eudicotyledons</taxon>
        <taxon>Gunneridae</taxon>
        <taxon>Pentapetalae</taxon>
        <taxon>asterids</taxon>
        <taxon>lamiids</taxon>
        <taxon>Solanales</taxon>
        <taxon>Solanaceae</taxon>
        <taxon>Solanoideae</taxon>
        <taxon>Solaneae</taxon>
        <taxon>Solanum</taxon>
        <taxon>Solanum subgen. Lycopersicon</taxon>
    </lineage>
</organism>
<evidence type="ECO:0000256" key="11">
    <source>
        <dbReference type="SAM" id="SignalP"/>
    </source>
</evidence>
<keyword evidence="7" id="KW-0611">Plant defense</keyword>
<dbReference type="InterPro" id="IPR002182">
    <property type="entry name" value="NB-ARC"/>
</dbReference>
<reference evidence="14" key="2">
    <citation type="submission" date="2019-01" db="UniProtKB">
        <authorList>
            <consortium name="EnsemblPlants"/>
        </authorList>
    </citation>
    <scope>IDENTIFICATION</scope>
    <source>
        <strain evidence="14">cv. Heinz 1706</strain>
    </source>
</reference>
<dbReference type="SUPFAM" id="SSF52540">
    <property type="entry name" value="P-loop containing nucleoside triphosphate hydrolases"/>
    <property type="match status" value="1"/>
</dbReference>
<feature type="domain" description="NB-ARC" evidence="12">
    <location>
        <begin position="45"/>
        <end position="212"/>
    </location>
</feature>
<dbReference type="GO" id="GO:0043531">
    <property type="term" value="F:ADP binding"/>
    <property type="evidence" value="ECO:0007669"/>
    <property type="project" value="InterPro"/>
</dbReference>
<dbReference type="Proteomes" id="UP000004994">
    <property type="component" value="Chromosome 5"/>
</dbReference>
<dbReference type="InterPro" id="IPR042197">
    <property type="entry name" value="Apaf_helical"/>
</dbReference>
<evidence type="ECO:0000256" key="2">
    <source>
        <dbReference type="ARBA" id="ARBA00008894"/>
    </source>
</evidence>
<evidence type="ECO:0000259" key="13">
    <source>
        <dbReference type="Pfam" id="PF23559"/>
    </source>
</evidence>
<dbReference type="InterPro" id="IPR036388">
    <property type="entry name" value="WH-like_DNA-bd_sf"/>
</dbReference>
<accession>A0A3Q7H765</accession>
<evidence type="ECO:0000256" key="1">
    <source>
        <dbReference type="ARBA" id="ARBA00004413"/>
    </source>
</evidence>
<keyword evidence="6" id="KW-0547">Nucleotide-binding</keyword>
<dbReference type="FunFam" id="3.40.50.300:FF:001091">
    <property type="entry name" value="Probable disease resistance protein At1g61300"/>
    <property type="match status" value="1"/>
</dbReference>
<keyword evidence="10" id="KW-0472">Membrane</keyword>
<dbReference type="InterPro" id="IPR027417">
    <property type="entry name" value="P-loop_NTPase"/>
</dbReference>
<dbReference type="RefSeq" id="XP_010320781.1">
    <property type="nucleotide sequence ID" value="XM_010322479.4"/>
</dbReference>
<protein>
    <submittedName>
        <fullName evidence="14">Uncharacterized protein</fullName>
    </submittedName>
</protein>
<keyword evidence="5" id="KW-0677">Repeat</keyword>
<keyword evidence="11" id="KW-0732">Signal</keyword>
<evidence type="ECO:0000256" key="9">
    <source>
        <dbReference type="ARBA" id="ARBA00023054"/>
    </source>
</evidence>
<dbReference type="PRINTS" id="PR00364">
    <property type="entry name" value="DISEASERSIST"/>
</dbReference>
<dbReference type="Pfam" id="PF00931">
    <property type="entry name" value="NB-ARC"/>
    <property type="match status" value="1"/>
</dbReference>
<evidence type="ECO:0000313" key="15">
    <source>
        <dbReference type="Proteomes" id="UP000004994"/>
    </source>
</evidence>
<keyword evidence="8" id="KW-0067">ATP-binding</keyword>
<dbReference type="Pfam" id="PF23559">
    <property type="entry name" value="WHD_DRP"/>
    <property type="match status" value="1"/>
</dbReference>
<evidence type="ECO:0000256" key="3">
    <source>
        <dbReference type="ARBA" id="ARBA00022475"/>
    </source>
</evidence>
<reference evidence="14" key="1">
    <citation type="journal article" date="2012" name="Nature">
        <title>The tomato genome sequence provides insights into fleshy fruit evolution.</title>
        <authorList>
            <consortium name="Tomato Genome Consortium"/>
        </authorList>
    </citation>
    <scope>NUCLEOTIDE SEQUENCE [LARGE SCALE GENOMIC DNA]</scope>
    <source>
        <strain evidence="14">cv. Heinz 1706</strain>
    </source>
</reference>
<keyword evidence="4" id="KW-0433">Leucine-rich repeat</keyword>
<dbReference type="GO" id="GO:0051607">
    <property type="term" value="P:defense response to virus"/>
    <property type="evidence" value="ECO:0007669"/>
    <property type="project" value="UniProtKB-ARBA"/>
</dbReference>
<dbReference type="EnsemblPlants" id="Solyc05g009760.2.1">
    <property type="protein sequence ID" value="Solyc05g009760.2.1.1"/>
    <property type="gene ID" value="Solyc05g009760.2"/>
</dbReference>
<evidence type="ECO:0000256" key="7">
    <source>
        <dbReference type="ARBA" id="ARBA00022821"/>
    </source>
</evidence>
<evidence type="ECO:0000259" key="12">
    <source>
        <dbReference type="Pfam" id="PF00931"/>
    </source>
</evidence>
<dbReference type="AlphaFoldDB" id="A0A3Q7H765"/>
<dbReference type="OMA" id="DIDICER"/>
<dbReference type="InterPro" id="IPR058922">
    <property type="entry name" value="WHD_DRP"/>
</dbReference>
<dbReference type="SUPFAM" id="SSF52058">
    <property type="entry name" value="L domain-like"/>
    <property type="match status" value="1"/>
</dbReference>
<evidence type="ECO:0000256" key="8">
    <source>
        <dbReference type="ARBA" id="ARBA00022840"/>
    </source>
</evidence>
<comment type="subcellular location">
    <subcellularLocation>
        <location evidence="1">Cell membrane</location>
        <topology evidence="1">Peripheral membrane protein</topology>
        <orientation evidence="1">Cytoplasmic side</orientation>
    </subcellularLocation>
</comment>
<evidence type="ECO:0000256" key="4">
    <source>
        <dbReference type="ARBA" id="ARBA00022614"/>
    </source>
</evidence>
<dbReference type="Gene3D" id="3.80.10.10">
    <property type="entry name" value="Ribonuclease Inhibitor"/>
    <property type="match status" value="1"/>
</dbReference>